<dbReference type="OrthoDB" id="3229302at2"/>
<dbReference type="EMBL" id="CP042305">
    <property type="protein sequence ID" value="QDZ16380.1"/>
    <property type="molecule type" value="Genomic_DNA"/>
</dbReference>
<keyword evidence="3 8" id="KW-0812">Transmembrane</keyword>
<dbReference type="PANTHER" id="PTHR30213:SF1">
    <property type="entry name" value="INNER MEMBRANE PROTEIN YHJD"/>
    <property type="match status" value="1"/>
</dbReference>
<evidence type="ECO:0000256" key="7">
    <source>
        <dbReference type="SAM" id="MobiDB-lite"/>
    </source>
</evidence>
<feature type="transmembrane region" description="Helical" evidence="8">
    <location>
        <begin position="167"/>
        <end position="188"/>
    </location>
</feature>
<evidence type="ECO:0000256" key="8">
    <source>
        <dbReference type="SAM" id="Phobius"/>
    </source>
</evidence>
<comment type="subcellular location">
    <subcellularLocation>
        <location evidence="1">Cell membrane</location>
        <topology evidence="1">Multi-pass membrane protein</topology>
    </subcellularLocation>
</comment>
<evidence type="ECO:0000256" key="4">
    <source>
        <dbReference type="ARBA" id="ARBA00022989"/>
    </source>
</evidence>
<proteinExistence type="predicted"/>
<reference evidence="9 10" key="1">
    <citation type="submission" date="2019-07" db="EMBL/GenBank/DDBJ databases">
        <title>Full genome sequence of Humibacter sp. WJ7-1.</title>
        <authorList>
            <person name="Im W.-T."/>
        </authorList>
    </citation>
    <scope>NUCLEOTIDE SEQUENCE [LARGE SCALE GENOMIC DNA]</scope>
    <source>
        <strain evidence="9 10">WJ7-1</strain>
    </source>
</reference>
<feature type="transmembrane region" description="Helical" evidence="8">
    <location>
        <begin position="325"/>
        <end position="354"/>
    </location>
</feature>
<dbReference type="InterPro" id="IPR017039">
    <property type="entry name" value="Virul_fac_BrkB"/>
</dbReference>
<feature type="transmembrane region" description="Helical" evidence="8">
    <location>
        <begin position="106"/>
        <end position="126"/>
    </location>
</feature>
<dbReference type="PANTHER" id="PTHR30213">
    <property type="entry name" value="INNER MEMBRANE PROTEIN YHJD"/>
    <property type="match status" value="1"/>
</dbReference>
<dbReference type="AlphaFoldDB" id="A0A5B8MA67"/>
<sequence length="515" mass="56326">MARRAVRTTDAAPGDAADAAAGVRASTPARDADIDRLKARATHDREELTERLEDLADPLRDRLRKPVTTVNGWWKWVSALKPYRVWNQFSHNDGNLRTAGMSYQSLFAVFAGIWVAFSVAGVWLTANPHLMTALVDIINDAIPGLISTPDEKGVISQQTLTGLGTSFGWTSLIAAVGLIWTAIAWLYYTRQAVRAMFDLDRDERNYVLQKITDFGLAILFGVVLIISAAVTVITTDAMTSLLDLAGIGSDSFWANFLGRVTGFAVSIALNYIVLVAMYRVLSRVVIPWRYLVVGPLLGAAALVGLSVLSGLLLGGATKNPLLVNFAVFVGMLLLFNWICRVILLSAAWIAVGMLEHGIEPRRRTPEQIAYEKALSEYTAHMVIAQTAVEEAEKRAAAARGFAKWFANRRLRDARDELERVTDQPKPQPPKKQSWWLAVPDAQPLAEGPSGGVSATDDVSKSGGSKGGSSPAEGSELRRRASKAERSAQEIGRRERPAAPEAETDHATARQRRRRE</sequence>
<protein>
    <submittedName>
        <fullName evidence="9">YihY/virulence factor BrkB family protein</fullName>
    </submittedName>
</protein>
<keyword evidence="4 8" id="KW-1133">Transmembrane helix</keyword>
<dbReference type="RefSeq" id="WP_146322384.1">
    <property type="nucleotide sequence ID" value="NZ_CP042305.1"/>
</dbReference>
<accession>A0A5B8MA67</accession>
<keyword evidence="2" id="KW-1003">Cell membrane</keyword>
<dbReference type="Proteomes" id="UP000320216">
    <property type="component" value="Chromosome"/>
</dbReference>
<dbReference type="KEGG" id="huw:FPZ11_17940"/>
<evidence type="ECO:0000256" key="1">
    <source>
        <dbReference type="ARBA" id="ARBA00004651"/>
    </source>
</evidence>
<evidence type="ECO:0000256" key="6">
    <source>
        <dbReference type="SAM" id="Coils"/>
    </source>
</evidence>
<feature type="region of interest" description="Disordered" evidence="7">
    <location>
        <begin position="441"/>
        <end position="515"/>
    </location>
</feature>
<feature type="compositionally biased region" description="Low complexity" evidence="7">
    <location>
        <begin position="10"/>
        <end position="22"/>
    </location>
</feature>
<evidence type="ECO:0000256" key="2">
    <source>
        <dbReference type="ARBA" id="ARBA00022475"/>
    </source>
</evidence>
<keyword evidence="10" id="KW-1185">Reference proteome</keyword>
<evidence type="ECO:0000313" key="9">
    <source>
        <dbReference type="EMBL" id="QDZ16380.1"/>
    </source>
</evidence>
<dbReference type="GO" id="GO:0005886">
    <property type="term" value="C:plasma membrane"/>
    <property type="evidence" value="ECO:0007669"/>
    <property type="project" value="UniProtKB-SubCell"/>
</dbReference>
<feature type="transmembrane region" description="Helical" evidence="8">
    <location>
        <begin position="253"/>
        <end position="278"/>
    </location>
</feature>
<evidence type="ECO:0000256" key="5">
    <source>
        <dbReference type="ARBA" id="ARBA00023136"/>
    </source>
</evidence>
<organism evidence="9 10">
    <name type="scientific">Humibacter ginsenosidimutans</name>
    <dbReference type="NCBI Taxonomy" id="2599293"/>
    <lineage>
        <taxon>Bacteria</taxon>
        <taxon>Bacillati</taxon>
        <taxon>Actinomycetota</taxon>
        <taxon>Actinomycetes</taxon>
        <taxon>Micrococcales</taxon>
        <taxon>Microbacteriaceae</taxon>
        <taxon>Humibacter</taxon>
    </lineage>
</organism>
<name>A0A5B8MA67_9MICO</name>
<feature type="coiled-coil region" evidence="6">
    <location>
        <begin position="374"/>
        <end position="423"/>
    </location>
</feature>
<dbReference type="Pfam" id="PF03631">
    <property type="entry name" value="Virul_fac_BrkB"/>
    <property type="match status" value="1"/>
</dbReference>
<evidence type="ECO:0000256" key="3">
    <source>
        <dbReference type="ARBA" id="ARBA00022692"/>
    </source>
</evidence>
<feature type="compositionally biased region" description="Basic and acidic residues" evidence="7">
    <location>
        <begin position="474"/>
        <end position="507"/>
    </location>
</feature>
<feature type="transmembrane region" description="Helical" evidence="8">
    <location>
        <begin position="290"/>
        <end position="313"/>
    </location>
</feature>
<feature type="region of interest" description="Disordered" evidence="7">
    <location>
        <begin position="1"/>
        <end position="27"/>
    </location>
</feature>
<gene>
    <name evidence="9" type="ORF">FPZ11_17940</name>
</gene>
<evidence type="ECO:0000313" key="10">
    <source>
        <dbReference type="Proteomes" id="UP000320216"/>
    </source>
</evidence>
<keyword evidence="5 8" id="KW-0472">Membrane</keyword>
<feature type="transmembrane region" description="Helical" evidence="8">
    <location>
        <begin position="214"/>
        <end position="233"/>
    </location>
</feature>
<keyword evidence="6" id="KW-0175">Coiled coil</keyword>